<evidence type="ECO:0000256" key="2">
    <source>
        <dbReference type="SAM" id="MobiDB-lite"/>
    </source>
</evidence>
<name>A0A9Q1CQL7_HOLLE</name>
<dbReference type="OrthoDB" id="6435927at2759"/>
<evidence type="ECO:0000313" key="4">
    <source>
        <dbReference type="EMBL" id="KAJ8049088.1"/>
    </source>
</evidence>
<keyword evidence="1" id="KW-0862">Zinc</keyword>
<comment type="caution">
    <text evidence="4">The sequence shown here is derived from an EMBL/GenBank/DDBJ whole genome shotgun (WGS) entry which is preliminary data.</text>
</comment>
<dbReference type="InterPro" id="IPR036875">
    <property type="entry name" value="Znf_CCHC_sf"/>
</dbReference>
<dbReference type="Pfam" id="PF00098">
    <property type="entry name" value="zf-CCHC"/>
    <property type="match status" value="1"/>
</dbReference>
<feature type="domain" description="CCHC-type" evidence="3">
    <location>
        <begin position="207"/>
        <end position="220"/>
    </location>
</feature>
<proteinExistence type="predicted"/>
<dbReference type="GO" id="GO:0003676">
    <property type="term" value="F:nucleic acid binding"/>
    <property type="evidence" value="ECO:0007669"/>
    <property type="project" value="InterPro"/>
</dbReference>
<dbReference type="Gene3D" id="4.10.60.10">
    <property type="entry name" value="Zinc finger, CCHC-type"/>
    <property type="match status" value="1"/>
</dbReference>
<gene>
    <name evidence="4" type="ORF">HOLleu_01669</name>
</gene>
<dbReference type="AlphaFoldDB" id="A0A9Q1CQL7"/>
<evidence type="ECO:0000313" key="5">
    <source>
        <dbReference type="Proteomes" id="UP001152320"/>
    </source>
</evidence>
<dbReference type="EMBL" id="JAIZAY010000001">
    <property type="protein sequence ID" value="KAJ8049088.1"/>
    <property type="molecule type" value="Genomic_DNA"/>
</dbReference>
<evidence type="ECO:0000259" key="3">
    <source>
        <dbReference type="PROSITE" id="PS50158"/>
    </source>
</evidence>
<dbReference type="PROSITE" id="PS50158">
    <property type="entry name" value="ZF_CCHC"/>
    <property type="match status" value="2"/>
</dbReference>
<dbReference type="SMART" id="SM00343">
    <property type="entry name" value="ZnF_C2HC"/>
    <property type="match status" value="2"/>
</dbReference>
<dbReference type="GO" id="GO:0008270">
    <property type="term" value="F:zinc ion binding"/>
    <property type="evidence" value="ECO:0007669"/>
    <property type="project" value="UniProtKB-KW"/>
</dbReference>
<dbReference type="InterPro" id="IPR001878">
    <property type="entry name" value="Znf_CCHC"/>
</dbReference>
<dbReference type="SUPFAM" id="SSF57756">
    <property type="entry name" value="Retrovirus zinc finger-like domains"/>
    <property type="match status" value="1"/>
</dbReference>
<dbReference type="Proteomes" id="UP001152320">
    <property type="component" value="Chromosome 1"/>
</dbReference>
<keyword evidence="1" id="KW-0479">Metal-binding</keyword>
<reference evidence="4" key="1">
    <citation type="submission" date="2021-10" db="EMBL/GenBank/DDBJ databases">
        <title>Tropical sea cucumber genome reveals ecological adaptation and Cuvierian tubules defense mechanism.</title>
        <authorList>
            <person name="Chen T."/>
        </authorList>
    </citation>
    <scope>NUCLEOTIDE SEQUENCE</scope>
    <source>
        <strain evidence="4">Nanhai2018</strain>
        <tissue evidence="4">Muscle</tissue>
    </source>
</reference>
<feature type="domain" description="CCHC-type" evidence="3">
    <location>
        <begin position="187"/>
        <end position="201"/>
    </location>
</feature>
<keyword evidence="5" id="KW-1185">Reference proteome</keyword>
<sequence length="255" mass="27707">MDPLNSLKSAGKRFRSDSGSSSDTEAAPIWPGFLVISSCGDGKGLTSLSPFAINKGIEGVVGTPKSIKRLRSGDILVEVSHSTQANNLLKTTSLIDTPIELTPHRSLNSSKGVIRCPGIKNCSDEEILDNLASQHISHLYRISVLREGVRKPTGTFILTFTTPKPPTTLKIGYLQVRVEVYIPNPVRCFNCQRYGHFKTNCSRAATCEKCGQEGHAGDTCEGAPHCVSCQGCHPANSKNCPKWVEEKQIQKISLQ</sequence>
<evidence type="ECO:0000256" key="1">
    <source>
        <dbReference type="PROSITE-ProRule" id="PRU00047"/>
    </source>
</evidence>
<accession>A0A9Q1CQL7</accession>
<feature type="region of interest" description="Disordered" evidence="2">
    <location>
        <begin position="1"/>
        <end position="25"/>
    </location>
</feature>
<organism evidence="4 5">
    <name type="scientific">Holothuria leucospilota</name>
    <name type="common">Black long sea cucumber</name>
    <name type="synonym">Mertensiothuria leucospilota</name>
    <dbReference type="NCBI Taxonomy" id="206669"/>
    <lineage>
        <taxon>Eukaryota</taxon>
        <taxon>Metazoa</taxon>
        <taxon>Echinodermata</taxon>
        <taxon>Eleutherozoa</taxon>
        <taxon>Echinozoa</taxon>
        <taxon>Holothuroidea</taxon>
        <taxon>Aspidochirotacea</taxon>
        <taxon>Aspidochirotida</taxon>
        <taxon>Holothuriidae</taxon>
        <taxon>Holothuria</taxon>
    </lineage>
</organism>
<protein>
    <recommendedName>
        <fullName evidence="3">CCHC-type domain-containing protein</fullName>
    </recommendedName>
</protein>
<keyword evidence="1" id="KW-0863">Zinc-finger</keyword>